<keyword evidence="4" id="KW-1185">Reference proteome</keyword>
<evidence type="ECO:0000259" key="2">
    <source>
        <dbReference type="Pfam" id="PF13360"/>
    </source>
</evidence>
<sequence length="429" mass="45165">MVGGAAGLLVGGGTLYALTSGDDDKPGPDPKPAPTSGGPSVAGVAPTPRWIYNHPASEPVPLTAALVKDRLLVLTDESHVSAVDLRTGRRLWENADGAKGQAALAAGDDLCFVAGPSEFLWLSAKDGKVAHRVAYADGFQDAPDLTVRTLVGSAGSTIWFTGSHKATVKAPAPKKGEKPGKDRQVVKSYLFGYDIVQRKELWRTPVPSGRGPIAPVFRLIAIRPDAVVIRQDYRTLAPAALKAAKKKGVFRSFDRETGKAQWSRRFGNVALDGAAVGDAEGTLYAADGANLRAFETPAGKAKWTLKGSRGSVFGTSLPSGDLLYTTNRNQEVGALDPETGKPKWRRSTEAAGDKAPVISVSGSGSTVLAADPGQVTAFSAADGKRLWKFQDIGNQAPEGETVTAGYQVLAYDKTAIVRRGRTVYAFPVA</sequence>
<proteinExistence type="predicted"/>
<dbReference type="PANTHER" id="PTHR34512">
    <property type="entry name" value="CELL SURFACE PROTEIN"/>
    <property type="match status" value="1"/>
</dbReference>
<evidence type="ECO:0000256" key="1">
    <source>
        <dbReference type="SAM" id="MobiDB-lite"/>
    </source>
</evidence>
<dbReference type="Pfam" id="PF13360">
    <property type="entry name" value="PQQ_2"/>
    <property type="match status" value="2"/>
</dbReference>
<dbReference type="InterPro" id="IPR002372">
    <property type="entry name" value="PQQ_rpt_dom"/>
</dbReference>
<feature type="domain" description="Pyrrolo-quinoline quinone repeat" evidence="2">
    <location>
        <begin position="77"/>
        <end position="147"/>
    </location>
</feature>
<reference evidence="3" key="1">
    <citation type="journal article" date="2022" name="Front. Microbiol.">
        <title>Mirubactin C rescues the lethal effect of cell wall biosynthesis mutations in Bacillus subtilis.</title>
        <authorList>
            <person name="Kepplinger B."/>
            <person name="Wen X."/>
            <person name="Tyler A.R."/>
            <person name="Kim B.Y."/>
            <person name="Brown J."/>
            <person name="Banks P."/>
            <person name="Dashti Y."/>
            <person name="Mackenzie E.S."/>
            <person name="Wills C."/>
            <person name="Kawai Y."/>
            <person name="Waldron K.J."/>
            <person name="Allenby N.E.E."/>
            <person name="Wu L.J."/>
            <person name="Hall M.J."/>
            <person name="Errington J."/>
        </authorList>
    </citation>
    <scope>NUCLEOTIDE SEQUENCE</scope>
    <source>
        <strain evidence="3">MDA8-470</strain>
    </source>
</reference>
<dbReference type="Proteomes" id="UP001164963">
    <property type="component" value="Chromosome"/>
</dbReference>
<dbReference type="SUPFAM" id="SSF50998">
    <property type="entry name" value="Quinoprotein alcohol dehydrogenase-like"/>
    <property type="match status" value="1"/>
</dbReference>
<dbReference type="InterPro" id="IPR018391">
    <property type="entry name" value="PQQ_b-propeller_rpt"/>
</dbReference>
<evidence type="ECO:0000313" key="4">
    <source>
        <dbReference type="Proteomes" id="UP001164963"/>
    </source>
</evidence>
<accession>A0ABY6PR47</accession>
<dbReference type="PANTHER" id="PTHR34512:SF30">
    <property type="entry name" value="OUTER MEMBRANE PROTEIN ASSEMBLY FACTOR BAMB"/>
    <property type="match status" value="1"/>
</dbReference>
<dbReference type="InterPro" id="IPR015943">
    <property type="entry name" value="WD40/YVTN_repeat-like_dom_sf"/>
</dbReference>
<dbReference type="InterPro" id="IPR011047">
    <property type="entry name" value="Quinoprotein_ADH-like_sf"/>
</dbReference>
<evidence type="ECO:0000313" key="3">
    <source>
        <dbReference type="EMBL" id="UZK54407.1"/>
    </source>
</evidence>
<dbReference type="SMART" id="SM00564">
    <property type="entry name" value="PQQ"/>
    <property type="match status" value="5"/>
</dbReference>
<gene>
    <name evidence="3" type="ORF">NEH16_09840</name>
</gene>
<name>A0ABY6PR47_9ACTN</name>
<dbReference type="Gene3D" id="2.130.10.10">
    <property type="entry name" value="YVTN repeat-like/Quinoprotein amine dehydrogenase"/>
    <property type="match status" value="2"/>
</dbReference>
<feature type="domain" description="Pyrrolo-quinoline quinone repeat" evidence="2">
    <location>
        <begin position="247"/>
        <end position="387"/>
    </location>
</feature>
<feature type="region of interest" description="Disordered" evidence="1">
    <location>
        <begin position="19"/>
        <end position="42"/>
    </location>
</feature>
<dbReference type="EMBL" id="CP098740">
    <property type="protein sequence ID" value="UZK54407.1"/>
    <property type="molecule type" value="Genomic_DNA"/>
</dbReference>
<protein>
    <submittedName>
        <fullName evidence="3">PQQ-binding-like beta-propeller repeat protein</fullName>
    </submittedName>
</protein>
<organism evidence="3 4">
    <name type="scientific">Streptomyces drozdowiczii</name>
    <dbReference type="NCBI Taxonomy" id="202862"/>
    <lineage>
        <taxon>Bacteria</taxon>
        <taxon>Bacillati</taxon>
        <taxon>Actinomycetota</taxon>
        <taxon>Actinomycetes</taxon>
        <taxon>Kitasatosporales</taxon>
        <taxon>Streptomycetaceae</taxon>
        <taxon>Streptomyces</taxon>
    </lineage>
</organism>